<dbReference type="GO" id="GO:0043386">
    <property type="term" value="P:mycotoxin biosynthetic process"/>
    <property type="evidence" value="ECO:0007669"/>
    <property type="project" value="InterPro"/>
</dbReference>
<evidence type="ECO:0000313" key="6">
    <source>
        <dbReference type="Proteomes" id="UP000092154"/>
    </source>
</evidence>
<feature type="transmembrane region" description="Helical" evidence="4">
    <location>
        <begin position="12"/>
        <end position="33"/>
    </location>
</feature>
<dbReference type="STRING" id="1314800.A0A1B7MH22"/>
<dbReference type="InParanoid" id="A0A1B7MH22"/>
<comment type="pathway">
    <text evidence="1">Mycotoxin biosynthesis.</text>
</comment>
<dbReference type="Proteomes" id="UP000092154">
    <property type="component" value="Unassembled WGS sequence"/>
</dbReference>
<keyword evidence="6" id="KW-1185">Reference proteome</keyword>
<evidence type="ECO:0008006" key="7">
    <source>
        <dbReference type="Google" id="ProtNLM"/>
    </source>
</evidence>
<evidence type="ECO:0000256" key="3">
    <source>
        <dbReference type="ARBA" id="ARBA00035112"/>
    </source>
</evidence>
<dbReference type="AlphaFoldDB" id="A0A1B7MH22"/>
<comment type="similarity">
    <text evidence="3">Belongs to the ustYa family.</text>
</comment>
<reference evidence="5 6" key="1">
    <citation type="submission" date="2016-06" db="EMBL/GenBank/DDBJ databases">
        <title>Comparative genomics of the ectomycorrhizal sister species Rhizopogon vinicolor and Rhizopogon vesiculosus (Basidiomycota: Boletales) reveals a divergence of the mating type B locus.</title>
        <authorList>
            <consortium name="DOE Joint Genome Institute"/>
            <person name="Mujic A.B."/>
            <person name="Kuo A."/>
            <person name="Tritt A."/>
            <person name="Lipzen A."/>
            <person name="Chen C."/>
            <person name="Johnson J."/>
            <person name="Sharma A."/>
            <person name="Barry K."/>
            <person name="Grigoriev I.V."/>
            <person name="Spatafora J.W."/>
        </authorList>
    </citation>
    <scope>NUCLEOTIDE SEQUENCE [LARGE SCALE GENOMIC DNA]</scope>
    <source>
        <strain evidence="5 6">AM-OR11-026</strain>
    </source>
</reference>
<name>A0A1B7MH22_9AGAM</name>
<gene>
    <name evidence="5" type="ORF">K503DRAFT_794868</name>
</gene>
<dbReference type="OrthoDB" id="3687641at2759"/>
<evidence type="ECO:0000256" key="1">
    <source>
        <dbReference type="ARBA" id="ARBA00004685"/>
    </source>
</evidence>
<dbReference type="PANTHER" id="PTHR33365:SF11">
    <property type="entry name" value="TAT PATHWAY SIGNAL SEQUENCE"/>
    <property type="match status" value="1"/>
</dbReference>
<evidence type="ECO:0000256" key="4">
    <source>
        <dbReference type="SAM" id="Phobius"/>
    </source>
</evidence>
<evidence type="ECO:0000256" key="2">
    <source>
        <dbReference type="ARBA" id="ARBA00023002"/>
    </source>
</evidence>
<keyword evidence="2" id="KW-0560">Oxidoreductase</keyword>
<dbReference type="GO" id="GO:0016491">
    <property type="term" value="F:oxidoreductase activity"/>
    <property type="evidence" value="ECO:0007669"/>
    <property type="project" value="UniProtKB-KW"/>
</dbReference>
<proteinExistence type="inferred from homology"/>
<sequence>MLNSLRRRSSELLRVIGSSALAISILLNILTTFRLQHTSVDDRQYTYIGDDHPTELPLRLDTVALTFNNSEHYSISGLMAWSEWNSLDYFPRGHGFVRLGPNGRTFGVSMFHQIHCLQMIRLALIHGPNAFLCSSDLTLVPLSDGLNGTMDADGSGVTHICRDWSQVYAYVTENRKGPLWAEQNMT</sequence>
<evidence type="ECO:0000313" key="5">
    <source>
        <dbReference type="EMBL" id="OAX31900.1"/>
    </source>
</evidence>
<dbReference type="PANTHER" id="PTHR33365">
    <property type="entry name" value="YALI0B05434P"/>
    <property type="match status" value="1"/>
</dbReference>
<keyword evidence="4" id="KW-0812">Transmembrane</keyword>
<dbReference type="InterPro" id="IPR021765">
    <property type="entry name" value="UstYa-like"/>
</dbReference>
<accession>A0A1B7MH22</accession>
<organism evidence="5 6">
    <name type="scientific">Rhizopogon vinicolor AM-OR11-026</name>
    <dbReference type="NCBI Taxonomy" id="1314800"/>
    <lineage>
        <taxon>Eukaryota</taxon>
        <taxon>Fungi</taxon>
        <taxon>Dikarya</taxon>
        <taxon>Basidiomycota</taxon>
        <taxon>Agaricomycotina</taxon>
        <taxon>Agaricomycetes</taxon>
        <taxon>Agaricomycetidae</taxon>
        <taxon>Boletales</taxon>
        <taxon>Suillineae</taxon>
        <taxon>Rhizopogonaceae</taxon>
        <taxon>Rhizopogon</taxon>
    </lineage>
</organism>
<protein>
    <recommendedName>
        <fullName evidence="7">Oxidase ustYa</fullName>
    </recommendedName>
</protein>
<keyword evidence="4" id="KW-0472">Membrane</keyword>
<keyword evidence="4" id="KW-1133">Transmembrane helix</keyword>
<dbReference type="EMBL" id="KV449193">
    <property type="protein sequence ID" value="OAX31900.1"/>
    <property type="molecule type" value="Genomic_DNA"/>
</dbReference>